<keyword evidence="5" id="KW-0540">Nuclease</keyword>
<dbReference type="EC" id="3.1.13.1" evidence="3"/>
<protein>
    <recommendedName>
        <fullName evidence="3">exoribonuclease II</fullName>
        <ecNumber evidence="3">3.1.13.1</ecNumber>
    </recommendedName>
</protein>
<dbReference type="InterPro" id="IPR001900">
    <property type="entry name" value="RNase_II/R"/>
</dbReference>
<keyword evidence="8" id="KW-0694">RNA-binding</keyword>
<dbReference type="InterPro" id="IPR004476">
    <property type="entry name" value="RNase_II/RNase_R"/>
</dbReference>
<dbReference type="Pfam" id="PF00773">
    <property type="entry name" value="RNB"/>
    <property type="match status" value="1"/>
</dbReference>
<keyword evidence="11" id="KW-1185">Reference proteome</keyword>
<evidence type="ECO:0000256" key="6">
    <source>
        <dbReference type="ARBA" id="ARBA00022801"/>
    </source>
</evidence>
<evidence type="ECO:0000256" key="7">
    <source>
        <dbReference type="ARBA" id="ARBA00022839"/>
    </source>
</evidence>
<dbReference type="SMART" id="SM00955">
    <property type="entry name" value="RNB"/>
    <property type="match status" value="1"/>
</dbReference>
<dbReference type="PANTHER" id="PTHR23355">
    <property type="entry name" value="RIBONUCLEASE"/>
    <property type="match status" value="1"/>
</dbReference>
<dbReference type="Pfam" id="PF17876">
    <property type="entry name" value="CSD2"/>
    <property type="match status" value="1"/>
</dbReference>
<dbReference type="InterPro" id="IPR040476">
    <property type="entry name" value="CSD2"/>
</dbReference>
<evidence type="ECO:0000256" key="2">
    <source>
        <dbReference type="ARBA" id="ARBA00004496"/>
    </source>
</evidence>
<evidence type="ECO:0000313" key="10">
    <source>
        <dbReference type="EMBL" id="MDR7089668.1"/>
    </source>
</evidence>
<evidence type="ECO:0000259" key="9">
    <source>
        <dbReference type="PROSITE" id="PS50126"/>
    </source>
</evidence>
<sequence length="665" mass="75106">MLNKDALQQLAQLKSAIAVTKDVAQGLVRTTTKRFGFLILDDGREAFIDPDQMMRVLPDDRVEAEITTNSKGQFEAKLIKLIKPGLTEFVGRYVNKGTTDFVEPDVNNFNRWLFIPPQERKGYKVGDLIHCEVARHPFNSEGKTQIHIRNRIGTLEEPGVESRYSIAKFQIPFEWQPAAQTQAGGINWSPLTFENGELDLTHLPFVTIDSENTRDMDDAIYIAPNENGWELITAIADPSKHISFDSPLEQSARARASTLYLLGQTVTMLPVDLSHDTYSLVPEQKRPALVCRMQILHDGTISTFEFIEAQIRSHFKLSYQGVFDALMSTGESLLAAPAFIHDMLVELKGFAQARAQYRQANALVMEERPDYSYILNDQRKIDHVEKRERNIAHRMIEEAMLVTNLCAGELFLQHPGYGIFSSHIGFRPERINDAVALIQEDRPDLTIGDLTQLDSFQKLFSELRSNPTGNPLSASLHSLLQRMLQAGSLTFDPIPHFGLGFKAYAMVTSPIRRYNDLFNHLAIKRILRGLPAENVGNKKQFAEQLQNQLNTGRQACRYAETWLGCQYAKQHIGSVHPASIGLVNSFGIGVKMEDWGLEGYALLAPKESDIKAQFDSRRLSLTIEGKTYKLDEKVFVVINDVDVEKRKISLELVTEETAQRLSAWL</sequence>
<dbReference type="EMBL" id="JAVDVX010000002">
    <property type="protein sequence ID" value="MDR7089668.1"/>
    <property type="molecule type" value="Genomic_DNA"/>
</dbReference>
<dbReference type="InterPro" id="IPR003029">
    <property type="entry name" value="S1_domain"/>
</dbReference>
<evidence type="ECO:0000256" key="5">
    <source>
        <dbReference type="ARBA" id="ARBA00022722"/>
    </source>
</evidence>
<dbReference type="InterPro" id="IPR050180">
    <property type="entry name" value="RNR_Ribonuclease"/>
</dbReference>
<dbReference type="RefSeq" id="WP_310071106.1">
    <property type="nucleotide sequence ID" value="NZ_JAVDVX010000002.1"/>
</dbReference>
<dbReference type="NCBIfam" id="TIGR00358">
    <property type="entry name" value="3_prime_RNase"/>
    <property type="match status" value="1"/>
</dbReference>
<dbReference type="SUPFAM" id="SSF50249">
    <property type="entry name" value="Nucleic acid-binding proteins"/>
    <property type="match status" value="3"/>
</dbReference>
<name>A0ABU1UX35_9GAMM</name>
<dbReference type="InterPro" id="IPR022966">
    <property type="entry name" value="RNase_II/R_CS"/>
</dbReference>
<dbReference type="PROSITE" id="PS01175">
    <property type="entry name" value="RIBONUCLEASE_II"/>
    <property type="match status" value="1"/>
</dbReference>
<comment type="subcellular location">
    <subcellularLocation>
        <location evidence="2">Cytoplasm</location>
    </subcellularLocation>
</comment>
<dbReference type="Pfam" id="PF08206">
    <property type="entry name" value="OB_RNB"/>
    <property type="match status" value="1"/>
</dbReference>
<proteinExistence type="predicted"/>
<organism evidence="10 11">
    <name type="scientific">Cellvibrio fibrivorans</name>
    <dbReference type="NCBI Taxonomy" id="126350"/>
    <lineage>
        <taxon>Bacteria</taxon>
        <taxon>Pseudomonadati</taxon>
        <taxon>Pseudomonadota</taxon>
        <taxon>Gammaproteobacteria</taxon>
        <taxon>Cellvibrionales</taxon>
        <taxon>Cellvibrionaceae</taxon>
        <taxon>Cellvibrio</taxon>
    </lineage>
</organism>
<dbReference type="PANTHER" id="PTHR23355:SF37">
    <property type="entry name" value="EXORIBONUCLEASE 2"/>
    <property type="match status" value="1"/>
</dbReference>
<accession>A0ABU1UX35</accession>
<gene>
    <name evidence="10" type="ORF">J2X05_001674</name>
</gene>
<keyword evidence="6" id="KW-0378">Hydrolase</keyword>
<reference evidence="10 11" key="1">
    <citation type="submission" date="2023-07" db="EMBL/GenBank/DDBJ databases">
        <title>Sorghum-associated microbial communities from plants grown in Nebraska, USA.</title>
        <authorList>
            <person name="Schachtman D."/>
        </authorList>
    </citation>
    <scope>NUCLEOTIDE SEQUENCE [LARGE SCALE GENOMIC DNA]</scope>
    <source>
        <strain evidence="10 11">BE190</strain>
    </source>
</reference>
<dbReference type="Proteomes" id="UP001253595">
    <property type="component" value="Unassembled WGS sequence"/>
</dbReference>
<evidence type="ECO:0000256" key="4">
    <source>
        <dbReference type="ARBA" id="ARBA00022490"/>
    </source>
</evidence>
<keyword evidence="7" id="KW-0269">Exonuclease</keyword>
<comment type="catalytic activity">
    <reaction evidence="1">
        <text>Exonucleolytic cleavage in the 3'- to 5'-direction to yield nucleoside 5'-phosphates.</text>
        <dbReference type="EC" id="3.1.13.1"/>
    </reaction>
</comment>
<evidence type="ECO:0000256" key="3">
    <source>
        <dbReference type="ARBA" id="ARBA00012163"/>
    </source>
</evidence>
<feature type="domain" description="S1 motif" evidence="9">
    <location>
        <begin position="573"/>
        <end position="653"/>
    </location>
</feature>
<dbReference type="InterPro" id="IPR012340">
    <property type="entry name" value="NA-bd_OB-fold"/>
</dbReference>
<comment type="caution">
    <text evidence="10">The sequence shown here is derived from an EMBL/GenBank/DDBJ whole genome shotgun (WGS) entry which is preliminary data.</text>
</comment>
<dbReference type="PROSITE" id="PS50126">
    <property type="entry name" value="S1"/>
    <property type="match status" value="1"/>
</dbReference>
<evidence type="ECO:0000313" key="11">
    <source>
        <dbReference type="Proteomes" id="UP001253595"/>
    </source>
</evidence>
<evidence type="ECO:0000256" key="1">
    <source>
        <dbReference type="ARBA" id="ARBA00001849"/>
    </source>
</evidence>
<keyword evidence="4" id="KW-0963">Cytoplasm</keyword>
<dbReference type="Gene3D" id="2.40.50.140">
    <property type="entry name" value="Nucleic acid-binding proteins"/>
    <property type="match status" value="1"/>
</dbReference>
<evidence type="ECO:0000256" key="8">
    <source>
        <dbReference type="ARBA" id="ARBA00022884"/>
    </source>
</evidence>
<dbReference type="InterPro" id="IPR013223">
    <property type="entry name" value="RNase_B_OB_dom"/>
</dbReference>